<gene>
    <name evidence="2 4 5" type="ORF">SRAE_2000240900</name>
</gene>
<dbReference type="WBParaSite" id="SRAE_2000240900.1">
    <property type="protein sequence ID" value="SRAE_2000240900.1"/>
    <property type="gene ID" value="WBGene00262619"/>
</dbReference>
<feature type="coiled-coil region" evidence="1">
    <location>
        <begin position="307"/>
        <end position="375"/>
    </location>
</feature>
<keyword evidence="1" id="KW-0175">Coiled coil</keyword>
<name>A0A090LHZ5_STRRB</name>
<evidence type="ECO:0000313" key="2">
    <source>
        <dbReference type="EMBL" id="CEF67748.1"/>
    </source>
</evidence>
<dbReference type="EMBL" id="LN609529">
    <property type="protein sequence ID" value="CEF67748.1"/>
    <property type="molecule type" value="Genomic_DNA"/>
</dbReference>
<organism evidence="2">
    <name type="scientific">Strongyloides ratti</name>
    <name type="common">Parasitic roundworm</name>
    <dbReference type="NCBI Taxonomy" id="34506"/>
    <lineage>
        <taxon>Eukaryota</taxon>
        <taxon>Metazoa</taxon>
        <taxon>Ecdysozoa</taxon>
        <taxon>Nematoda</taxon>
        <taxon>Chromadorea</taxon>
        <taxon>Rhabditida</taxon>
        <taxon>Tylenchina</taxon>
        <taxon>Panagrolaimomorpha</taxon>
        <taxon>Strongyloidoidea</taxon>
        <taxon>Strongyloididae</taxon>
        <taxon>Strongyloides</taxon>
    </lineage>
</organism>
<reference evidence="2" key="2">
    <citation type="submission" date="2014-09" db="EMBL/GenBank/DDBJ databases">
        <authorList>
            <person name="Aslett A.Martin."/>
        </authorList>
    </citation>
    <scope>NUCLEOTIDE SEQUENCE</scope>
    <source>
        <strain evidence="2">ED321 Heterogonic</strain>
    </source>
</reference>
<reference evidence="4" key="3">
    <citation type="submission" date="2020-12" db="UniProtKB">
        <authorList>
            <consortium name="WormBaseParasite"/>
        </authorList>
    </citation>
    <scope>IDENTIFICATION</scope>
</reference>
<dbReference type="Proteomes" id="UP000035682">
    <property type="component" value="Unplaced"/>
</dbReference>
<proteinExistence type="predicted"/>
<evidence type="ECO:0000256" key="1">
    <source>
        <dbReference type="SAM" id="Coils"/>
    </source>
</evidence>
<keyword evidence="3" id="KW-1185">Reference proteome</keyword>
<evidence type="ECO:0000313" key="3">
    <source>
        <dbReference type="Proteomes" id="UP000035682"/>
    </source>
</evidence>
<dbReference type="AlphaFoldDB" id="A0A090LHZ5"/>
<dbReference type="RefSeq" id="XP_024506948.1">
    <property type="nucleotide sequence ID" value="XM_024653476.1"/>
</dbReference>
<dbReference type="WormBase" id="SRAE_2000240900">
    <property type="protein sequence ID" value="SRP09511"/>
    <property type="gene ID" value="WBGene00262619"/>
</dbReference>
<dbReference type="GeneID" id="36380113"/>
<evidence type="ECO:0000313" key="4">
    <source>
        <dbReference type="WBParaSite" id="SRAE_2000240900.1"/>
    </source>
</evidence>
<dbReference type="CTD" id="36380113"/>
<protein>
    <submittedName>
        <fullName evidence="4">WSD domain-containing protein</fullName>
    </submittedName>
</protein>
<accession>A0A090LHZ5</accession>
<reference evidence="3" key="1">
    <citation type="submission" date="2014-09" db="EMBL/GenBank/DDBJ databases">
        <authorList>
            <person name="Martin A.A."/>
        </authorList>
    </citation>
    <scope>NUCLEOTIDE SEQUENCE</scope>
    <source>
        <strain evidence="3">ED321</strain>
    </source>
</reference>
<sequence>MTELNESQNISIKLEDAENSKSNEFINPFLIQAKQHLFNGNFDKAEELVVIFLNMLTEPVIEKIDDIILKQFIIKITTELNGNFNNINVESENERLLLDFLNYSTDDNAFTGRGKFILPKLSPLLPKYFVDAHPNAPEIALDFLKYTNLFSCSKLRRYNFKYTLECFITGIEIKNKVEQSYFFDGLLSFIGQISKNYEKKNIKCKCNDGNLLRKPLMRNELTNYIKAIFSTELNESGCLTILLDDKKFINELRRVNNLLEKKDFVNLSLIDKLHIVQILEIFISEMELTNDVYKKLEDDCNIPQNTIKKKLQDKQKLERKIVFLEKEIKSTKAGKVYMPDEGTLESVISIKKEGIDNAKEEVDELNSLCLELEDKKKFGEFFFWNKSPNILGKDRMFNIYKLSIGFDFICVMKPKNAKYTTIREEYSKTFKKDFTIDDELIAKLSPVTKMKCDGYEYFYIDNITTFKEIISMFDNKGARERELLKEMNKIMDLVEHHIEAHKEKITK</sequence>
<evidence type="ECO:0000313" key="5">
    <source>
        <dbReference type="WormBase" id="SRAE_2000240900"/>
    </source>
</evidence>